<dbReference type="AlphaFoldDB" id="A0AAQ3L6R7"/>
<reference evidence="1 2" key="1">
    <citation type="submission" date="2023-10" db="EMBL/GenBank/DDBJ databases">
        <title>Rubellicoccus peritrichatus gen. nov., sp. nov., isolated from an algae of coral reef tank.</title>
        <authorList>
            <person name="Luo J."/>
        </authorList>
    </citation>
    <scope>NUCLEOTIDE SEQUENCE [LARGE SCALE GENOMIC DNA]</scope>
    <source>
        <strain evidence="1 2">CR14</strain>
    </source>
</reference>
<dbReference type="Proteomes" id="UP001304300">
    <property type="component" value="Chromosome"/>
</dbReference>
<dbReference type="RefSeq" id="WP_317832195.1">
    <property type="nucleotide sequence ID" value="NZ_CP136920.1"/>
</dbReference>
<name>A0AAQ3L6R7_9BACT</name>
<dbReference type="KEGG" id="puo:RZN69_15830"/>
<protein>
    <submittedName>
        <fullName evidence="1">Uncharacterized protein</fullName>
    </submittedName>
</protein>
<proteinExistence type="predicted"/>
<evidence type="ECO:0000313" key="1">
    <source>
        <dbReference type="EMBL" id="WOO40091.1"/>
    </source>
</evidence>
<organism evidence="1 2">
    <name type="scientific">Rubellicoccus peritrichatus</name>
    <dbReference type="NCBI Taxonomy" id="3080537"/>
    <lineage>
        <taxon>Bacteria</taxon>
        <taxon>Pseudomonadati</taxon>
        <taxon>Verrucomicrobiota</taxon>
        <taxon>Opitutia</taxon>
        <taxon>Puniceicoccales</taxon>
        <taxon>Cerasicoccaceae</taxon>
        <taxon>Rubellicoccus</taxon>
    </lineage>
</organism>
<keyword evidence="2" id="KW-1185">Reference proteome</keyword>
<accession>A0AAQ3L6R7</accession>
<evidence type="ECO:0000313" key="2">
    <source>
        <dbReference type="Proteomes" id="UP001304300"/>
    </source>
</evidence>
<gene>
    <name evidence="1" type="ORF">RZN69_15830</name>
</gene>
<dbReference type="EMBL" id="CP136920">
    <property type="protein sequence ID" value="WOO40091.1"/>
    <property type="molecule type" value="Genomic_DNA"/>
</dbReference>
<sequence>MFKADLRSALIIAWGNAPGKGLINIMQAESLPQIGSYSGKP</sequence>